<dbReference type="PANTHER" id="PTHR34154">
    <property type="entry name" value="ALKALI-SENSITIVE LINKAGE PROTEIN 1"/>
    <property type="match status" value="1"/>
</dbReference>
<accession>A0A164VWK6</accession>
<evidence type="ECO:0000259" key="2">
    <source>
        <dbReference type="Pfam" id="PF11790"/>
    </source>
</evidence>
<dbReference type="Proteomes" id="UP000076722">
    <property type="component" value="Unassembled WGS sequence"/>
</dbReference>
<protein>
    <recommendedName>
        <fullName evidence="2">Asl1-like glycosyl hydrolase catalytic domain-containing protein</fullName>
    </recommendedName>
</protein>
<dbReference type="OrthoDB" id="5959761at2759"/>
<dbReference type="Gene3D" id="3.20.20.80">
    <property type="entry name" value="Glycosidases"/>
    <property type="match status" value="1"/>
</dbReference>
<dbReference type="AlphaFoldDB" id="A0A164VWK6"/>
<feature type="domain" description="Asl1-like glycosyl hydrolase catalytic" evidence="2">
    <location>
        <begin position="36"/>
        <end position="272"/>
    </location>
</feature>
<keyword evidence="4" id="KW-1185">Reference proteome</keyword>
<dbReference type="STRING" id="1314777.A0A164VWK6"/>
<feature type="chain" id="PRO_5007854014" description="Asl1-like glycosyl hydrolase catalytic domain-containing protein" evidence="1">
    <location>
        <begin position="23"/>
        <end position="319"/>
    </location>
</feature>
<dbReference type="EMBL" id="KV419404">
    <property type="protein sequence ID" value="KZS94534.1"/>
    <property type="molecule type" value="Genomic_DNA"/>
</dbReference>
<dbReference type="GO" id="GO:0071966">
    <property type="term" value="P:fungal-type cell wall polysaccharide metabolic process"/>
    <property type="evidence" value="ECO:0007669"/>
    <property type="project" value="TreeGrafter"/>
</dbReference>
<proteinExistence type="predicted"/>
<dbReference type="InterPro" id="IPR024655">
    <property type="entry name" value="Asl1_glyco_hydro_catalytic"/>
</dbReference>
<name>A0A164VWK6_9AGAM</name>
<feature type="signal peptide" evidence="1">
    <location>
        <begin position="1"/>
        <end position="22"/>
    </location>
</feature>
<dbReference type="Pfam" id="PF11790">
    <property type="entry name" value="Glyco_hydro_cc"/>
    <property type="match status" value="1"/>
</dbReference>
<dbReference type="SUPFAM" id="SSF51445">
    <property type="entry name" value="(Trans)glycosidases"/>
    <property type="match status" value="1"/>
</dbReference>
<dbReference type="PANTHER" id="PTHR34154:SF3">
    <property type="entry name" value="ALKALI-SENSITIVE LINKAGE PROTEIN 1"/>
    <property type="match status" value="1"/>
</dbReference>
<keyword evidence="1" id="KW-0732">Signal</keyword>
<organism evidence="3 4">
    <name type="scientific">Sistotremastrum niveocremeum HHB9708</name>
    <dbReference type="NCBI Taxonomy" id="1314777"/>
    <lineage>
        <taxon>Eukaryota</taxon>
        <taxon>Fungi</taxon>
        <taxon>Dikarya</taxon>
        <taxon>Basidiomycota</taxon>
        <taxon>Agaricomycotina</taxon>
        <taxon>Agaricomycetes</taxon>
        <taxon>Sistotremastrales</taxon>
        <taxon>Sistotremastraceae</taxon>
        <taxon>Sertulicium</taxon>
        <taxon>Sertulicium niveocremeum</taxon>
    </lineage>
</organism>
<dbReference type="GO" id="GO:0009277">
    <property type="term" value="C:fungal-type cell wall"/>
    <property type="evidence" value="ECO:0007669"/>
    <property type="project" value="TreeGrafter"/>
</dbReference>
<sequence>MVLPLSLLSLLWASTYLRSTHASRQSLIVTNNSKAGLAWPNGDFVDIQQFTKTGKVSWYYTWGPIGVDTTDIEFVPMLWGADQVDQFTSSINRTLQRTGATAVLGMNEPQETGQSNLTPEQGVAMWTAYLEPLKSQGVRLGSPAPSGAPSGKQWLLDWLGACGNNCTVDFIALHWYDVNATKFQEYLEDFHSTFQRPLWVTEWTCQNFNNATAQCSPEDIIAFMNQTQSFMDSTLWVERYAWFGAMENLQGVNPEDGLMTSTGKINSLGMQYINESSTSSATPSIPPSAIIPSLAFPVSRNPALFCAIYCLVFLSGFLS</sequence>
<evidence type="ECO:0000313" key="4">
    <source>
        <dbReference type="Proteomes" id="UP000076722"/>
    </source>
</evidence>
<evidence type="ECO:0000313" key="3">
    <source>
        <dbReference type="EMBL" id="KZS94534.1"/>
    </source>
</evidence>
<evidence type="ECO:0000256" key="1">
    <source>
        <dbReference type="SAM" id="SignalP"/>
    </source>
</evidence>
<dbReference type="InterPro" id="IPR053183">
    <property type="entry name" value="ASL1"/>
</dbReference>
<gene>
    <name evidence="3" type="ORF">SISNIDRAFT_453466</name>
</gene>
<dbReference type="InterPro" id="IPR017853">
    <property type="entry name" value="GH"/>
</dbReference>
<reference evidence="3 4" key="1">
    <citation type="journal article" date="2016" name="Mol. Biol. Evol.">
        <title>Comparative Genomics of Early-Diverging Mushroom-Forming Fungi Provides Insights into the Origins of Lignocellulose Decay Capabilities.</title>
        <authorList>
            <person name="Nagy L.G."/>
            <person name="Riley R."/>
            <person name="Tritt A."/>
            <person name="Adam C."/>
            <person name="Daum C."/>
            <person name="Floudas D."/>
            <person name="Sun H."/>
            <person name="Yadav J.S."/>
            <person name="Pangilinan J."/>
            <person name="Larsson K.H."/>
            <person name="Matsuura K."/>
            <person name="Barry K."/>
            <person name="Labutti K."/>
            <person name="Kuo R."/>
            <person name="Ohm R.A."/>
            <person name="Bhattacharya S.S."/>
            <person name="Shirouzu T."/>
            <person name="Yoshinaga Y."/>
            <person name="Martin F.M."/>
            <person name="Grigoriev I.V."/>
            <person name="Hibbett D.S."/>
        </authorList>
    </citation>
    <scope>NUCLEOTIDE SEQUENCE [LARGE SCALE GENOMIC DNA]</scope>
    <source>
        <strain evidence="3 4">HHB9708</strain>
    </source>
</reference>